<name>A0A8S5RI25_9VIRU</name>
<organism evidence="1">
    <name type="scientific">virus sp. ctML55</name>
    <dbReference type="NCBI Taxonomy" id="2827627"/>
    <lineage>
        <taxon>Viruses</taxon>
    </lineage>
</organism>
<dbReference type="EMBL" id="BK059105">
    <property type="protein sequence ID" value="DAE31040.1"/>
    <property type="molecule type" value="Genomic_DNA"/>
</dbReference>
<proteinExistence type="predicted"/>
<protein>
    <submittedName>
        <fullName evidence="1">Uncharacterized protein</fullName>
    </submittedName>
</protein>
<evidence type="ECO:0000313" key="1">
    <source>
        <dbReference type="EMBL" id="DAE31040.1"/>
    </source>
</evidence>
<reference evidence="1" key="1">
    <citation type="journal article" date="2021" name="Proc. Natl. Acad. Sci. U.S.A.">
        <title>A Catalog of Tens of Thousands of Viruses from Human Metagenomes Reveals Hidden Associations with Chronic Diseases.</title>
        <authorList>
            <person name="Tisza M.J."/>
            <person name="Buck C.B."/>
        </authorList>
    </citation>
    <scope>NUCLEOTIDE SEQUENCE</scope>
    <source>
        <strain evidence="1">CtML55</strain>
    </source>
</reference>
<sequence>MTLEEIEERWKICRRCPICNQEDAICNGQLYLNPENNDISIGPKEGYIKGCGCLLELKIPNEKKHCPAKKW</sequence>
<accession>A0A8S5RI25</accession>